<proteinExistence type="predicted"/>
<dbReference type="AlphaFoldDB" id="A0A2S7N184"/>
<gene>
    <name evidence="1" type="ORF">CYL18_07670</name>
</gene>
<dbReference type="EMBL" id="PKOZ01000003">
    <property type="protein sequence ID" value="PQD95760.1"/>
    <property type="molecule type" value="Genomic_DNA"/>
</dbReference>
<evidence type="ECO:0000313" key="1">
    <source>
        <dbReference type="EMBL" id="PQD95760.1"/>
    </source>
</evidence>
<comment type="caution">
    <text evidence="1">The sequence shown here is derived from an EMBL/GenBank/DDBJ whole genome shotgun (WGS) entry which is preliminary data.</text>
</comment>
<reference evidence="1 2" key="1">
    <citation type="submission" date="2017-12" db="EMBL/GenBank/DDBJ databases">
        <title>Taxonomic description and draft genome of Pradoshia cofamensis Gen. nov., sp. nov., a thermotolerant bacillale isolated from anterior gut of earthworm Eisenia fetida.</title>
        <authorList>
            <person name="Saha T."/>
            <person name="Chakraborty R."/>
        </authorList>
    </citation>
    <scope>NUCLEOTIDE SEQUENCE [LARGE SCALE GENOMIC DNA]</scope>
    <source>
        <strain evidence="1 2">EAG3</strain>
    </source>
</reference>
<sequence length="61" mass="7674">MRSDQLYNQLMNELRINYQNYYDYHIISTPDFNKRRNSLILRLRMVSYEREAQMSKQHHYS</sequence>
<dbReference type="RefSeq" id="WP_104848904.1">
    <property type="nucleotide sequence ID" value="NZ_PKOZ01000003.1"/>
</dbReference>
<evidence type="ECO:0000313" key="2">
    <source>
        <dbReference type="Proteomes" id="UP000239663"/>
    </source>
</evidence>
<keyword evidence="2" id="KW-1185">Reference proteome</keyword>
<dbReference type="Proteomes" id="UP000239663">
    <property type="component" value="Unassembled WGS sequence"/>
</dbReference>
<organism evidence="1 2">
    <name type="scientific">Pradoshia eiseniae</name>
    <dbReference type="NCBI Taxonomy" id="2064768"/>
    <lineage>
        <taxon>Bacteria</taxon>
        <taxon>Bacillati</taxon>
        <taxon>Bacillota</taxon>
        <taxon>Bacilli</taxon>
        <taxon>Bacillales</taxon>
        <taxon>Bacillaceae</taxon>
        <taxon>Pradoshia</taxon>
    </lineage>
</organism>
<name>A0A2S7N184_9BACI</name>
<accession>A0A2S7N184</accession>
<dbReference type="OrthoDB" id="9893567at2"/>
<protein>
    <submittedName>
        <fullName evidence="1">Uncharacterized protein</fullName>
    </submittedName>
</protein>